<dbReference type="RefSeq" id="WP_125015292.1">
    <property type="nucleotide sequence ID" value="NZ_QWEZ01000001.1"/>
</dbReference>
<reference evidence="5 6" key="2">
    <citation type="submission" date="2018-12" db="EMBL/GenBank/DDBJ databases">
        <title>Simiduia agarivorans gen. nov., sp. nov., a marine, agarolytic bacterium isolated from shallow coastal water from Keelung, Taiwan.</title>
        <authorList>
            <person name="Shieh W.Y."/>
        </authorList>
    </citation>
    <scope>NUCLEOTIDE SEQUENCE [LARGE SCALE GENOMIC DNA]</scope>
    <source>
        <strain evidence="5 6">GTF-13</strain>
    </source>
</reference>
<dbReference type="SUPFAM" id="SSF103473">
    <property type="entry name" value="MFS general substrate transporter"/>
    <property type="match status" value="1"/>
</dbReference>
<dbReference type="Gene3D" id="1.20.1250.20">
    <property type="entry name" value="MFS general substrate transporter like domains"/>
    <property type="match status" value="2"/>
</dbReference>
<dbReference type="InterPro" id="IPR011701">
    <property type="entry name" value="MFS"/>
</dbReference>
<dbReference type="InterPro" id="IPR036259">
    <property type="entry name" value="MFS_trans_sf"/>
</dbReference>
<sequence>MRRWLKREVWQTPSGLLVLMSMATPLAFATWQTLLNNFVIDQAGFNGAEIGLLQSLREVPGFLAFTAVFVLLVIREQRFAILSLALLGAGVAITGWFPSVIGLYCTTVLMSVGFHYFETLKTSLSLQWLDQREAPRVLGRLIAVGSFSSLFVYSLVWLMSELLGLSYVVMYLVGGGLALLIVAFCALAYPLFPQPHIQNKHLVLRQRYWLYYALTFMSGARRQIFIVFAGFMMVEKFGYGVGEIALLFIINHLFNLFFAARIGALIGRIGERRALVIEYIGLILVFTGYAFVEQAWVAGALYVVDHLFFALAIAIKTYFQKIADPADIASTAGVAFTINHIAAVVIPALFGVIWLSSPSAVFLIGAVMALGSLLLACNVPSQPTPSRVALMGNPVTAPL</sequence>
<keyword evidence="6" id="KW-1185">Reference proteome</keyword>
<feature type="transmembrane region" description="Helical" evidence="4">
    <location>
        <begin position="12"/>
        <end position="35"/>
    </location>
</feature>
<feature type="transmembrane region" description="Helical" evidence="4">
    <location>
        <begin position="209"/>
        <end position="232"/>
    </location>
</feature>
<feature type="transmembrane region" description="Helical" evidence="4">
    <location>
        <begin position="360"/>
        <end position="377"/>
    </location>
</feature>
<comment type="caution">
    <text evidence="5">The sequence shown here is derived from an EMBL/GenBank/DDBJ whole genome shotgun (WGS) entry which is preliminary data.</text>
</comment>
<feature type="transmembrane region" description="Helical" evidence="4">
    <location>
        <begin position="101"/>
        <end position="117"/>
    </location>
</feature>
<feature type="transmembrane region" description="Helical" evidence="4">
    <location>
        <begin position="55"/>
        <end position="74"/>
    </location>
</feature>
<keyword evidence="3 4" id="KW-0472">Membrane</keyword>
<feature type="transmembrane region" description="Helical" evidence="4">
    <location>
        <begin position="137"/>
        <end position="159"/>
    </location>
</feature>
<feature type="transmembrane region" description="Helical" evidence="4">
    <location>
        <begin position="165"/>
        <end position="189"/>
    </location>
</feature>
<feature type="transmembrane region" description="Helical" evidence="4">
    <location>
        <begin position="298"/>
        <end position="319"/>
    </location>
</feature>
<gene>
    <name evidence="5" type="ORF">D0544_07175</name>
</gene>
<name>A0A3P3VPZ2_9GAMM</name>
<keyword evidence="2 4" id="KW-1133">Transmembrane helix</keyword>
<dbReference type="GO" id="GO:0022857">
    <property type="term" value="F:transmembrane transporter activity"/>
    <property type="evidence" value="ECO:0007669"/>
    <property type="project" value="InterPro"/>
</dbReference>
<evidence type="ECO:0000256" key="2">
    <source>
        <dbReference type="ARBA" id="ARBA00022989"/>
    </source>
</evidence>
<evidence type="ECO:0000256" key="4">
    <source>
        <dbReference type="SAM" id="Phobius"/>
    </source>
</evidence>
<organism evidence="5 6">
    <name type="scientific">Aestuariirhabdus litorea</name>
    <dbReference type="NCBI Taxonomy" id="2528527"/>
    <lineage>
        <taxon>Bacteria</taxon>
        <taxon>Pseudomonadati</taxon>
        <taxon>Pseudomonadota</taxon>
        <taxon>Gammaproteobacteria</taxon>
        <taxon>Oceanospirillales</taxon>
        <taxon>Aestuariirhabdaceae</taxon>
        <taxon>Aestuariirhabdus</taxon>
    </lineage>
</organism>
<proteinExistence type="predicted"/>
<keyword evidence="1 4" id="KW-0812">Transmembrane</keyword>
<dbReference type="EMBL" id="QWEZ01000001">
    <property type="protein sequence ID" value="RRJ84861.1"/>
    <property type="molecule type" value="Genomic_DNA"/>
</dbReference>
<feature type="transmembrane region" description="Helical" evidence="4">
    <location>
        <begin position="274"/>
        <end position="292"/>
    </location>
</feature>
<dbReference type="AlphaFoldDB" id="A0A3P3VPZ2"/>
<feature type="transmembrane region" description="Helical" evidence="4">
    <location>
        <begin position="79"/>
        <end position="95"/>
    </location>
</feature>
<accession>A0A3P3VPZ2</accession>
<feature type="transmembrane region" description="Helical" evidence="4">
    <location>
        <begin position="244"/>
        <end position="262"/>
    </location>
</feature>
<evidence type="ECO:0000256" key="1">
    <source>
        <dbReference type="ARBA" id="ARBA00022692"/>
    </source>
</evidence>
<evidence type="ECO:0000313" key="6">
    <source>
        <dbReference type="Proteomes" id="UP000280792"/>
    </source>
</evidence>
<protein>
    <submittedName>
        <fullName evidence="5">MFS transporter</fullName>
    </submittedName>
</protein>
<evidence type="ECO:0000313" key="5">
    <source>
        <dbReference type="EMBL" id="RRJ84861.1"/>
    </source>
</evidence>
<reference evidence="5 6" key="1">
    <citation type="submission" date="2018-08" db="EMBL/GenBank/DDBJ databases">
        <authorList>
            <person name="Khan S.A."/>
        </authorList>
    </citation>
    <scope>NUCLEOTIDE SEQUENCE [LARGE SCALE GENOMIC DNA]</scope>
    <source>
        <strain evidence="5 6">GTF-13</strain>
    </source>
</reference>
<dbReference type="Proteomes" id="UP000280792">
    <property type="component" value="Unassembled WGS sequence"/>
</dbReference>
<evidence type="ECO:0000256" key="3">
    <source>
        <dbReference type="ARBA" id="ARBA00023136"/>
    </source>
</evidence>
<dbReference type="Pfam" id="PF07690">
    <property type="entry name" value="MFS_1"/>
    <property type="match status" value="1"/>
</dbReference>
<feature type="transmembrane region" description="Helical" evidence="4">
    <location>
        <begin position="331"/>
        <end position="354"/>
    </location>
</feature>